<proteinExistence type="predicted"/>
<evidence type="ECO:0000313" key="1">
    <source>
        <dbReference type="EMBL" id="KKM72336.1"/>
    </source>
</evidence>
<dbReference type="AlphaFoldDB" id="A0A0F9KCH5"/>
<name>A0A0F9KCH5_9ZZZZ</name>
<protein>
    <submittedName>
        <fullName evidence="1">Uncharacterized protein</fullName>
    </submittedName>
</protein>
<sequence length="42" mass="4586">MSGVVGGKPGLLYSLDGLNPTEKIMTENEDEEMKMFAIEVPD</sequence>
<reference evidence="1" key="1">
    <citation type="journal article" date="2015" name="Nature">
        <title>Complex archaea that bridge the gap between prokaryotes and eukaryotes.</title>
        <authorList>
            <person name="Spang A."/>
            <person name="Saw J.H."/>
            <person name="Jorgensen S.L."/>
            <person name="Zaremba-Niedzwiedzka K."/>
            <person name="Martijn J."/>
            <person name="Lind A.E."/>
            <person name="van Eijk R."/>
            <person name="Schleper C."/>
            <person name="Guy L."/>
            <person name="Ettema T.J."/>
        </authorList>
    </citation>
    <scope>NUCLEOTIDE SEQUENCE</scope>
</reference>
<organism evidence="1">
    <name type="scientific">marine sediment metagenome</name>
    <dbReference type="NCBI Taxonomy" id="412755"/>
    <lineage>
        <taxon>unclassified sequences</taxon>
        <taxon>metagenomes</taxon>
        <taxon>ecological metagenomes</taxon>
    </lineage>
</organism>
<gene>
    <name evidence="1" type="ORF">LCGC14_1421600</name>
</gene>
<comment type="caution">
    <text evidence="1">The sequence shown here is derived from an EMBL/GenBank/DDBJ whole genome shotgun (WGS) entry which is preliminary data.</text>
</comment>
<accession>A0A0F9KCH5</accession>
<dbReference type="EMBL" id="LAZR01009491">
    <property type="protein sequence ID" value="KKM72336.1"/>
    <property type="molecule type" value="Genomic_DNA"/>
</dbReference>
<feature type="non-terminal residue" evidence="1">
    <location>
        <position position="42"/>
    </location>
</feature>